<dbReference type="AlphaFoldDB" id="A0A814V1N3"/>
<dbReference type="Proteomes" id="UP000663889">
    <property type="component" value="Unassembled WGS sequence"/>
</dbReference>
<name>A0A814V1N3_9BILA</name>
<protein>
    <submittedName>
        <fullName evidence="1">Uncharacterized protein</fullName>
    </submittedName>
</protein>
<evidence type="ECO:0000313" key="2">
    <source>
        <dbReference type="Proteomes" id="UP000663889"/>
    </source>
</evidence>
<sequence length="263" mass="31691">MDQPERQFSSLKQYDEKTQYLSATVNNDNSLSITRFEHLSNELIYEIFDDNDDTYLNAERWQQLIQSKMPQLRTFDFQHLTSPDMAESHAYHALIKRFNTSFWFERQWYFAHRHFLFMMEYPAVMFYSTKPYRRNGYELYEPMDNDICSDRESNLNLSREIVIWGQQAAVNCFIKFYRVTSLVFMDRYVEDNRLLLDDFKRIVPLIQLTQLVIECFELRHNQLVEILHHVPNVQTLILSTVPLLQKSDTSTEQDETTIKWSKF</sequence>
<gene>
    <name evidence="1" type="ORF">SEV965_LOCUS20097</name>
</gene>
<dbReference type="EMBL" id="CAJNOU010001286">
    <property type="protein sequence ID" value="CAF1181819.1"/>
    <property type="molecule type" value="Genomic_DNA"/>
</dbReference>
<proteinExistence type="predicted"/>
<reference evidence="1" key="1">
    <citation type="submission" date="2021-02" db="EMBL/GenBank/DDBJ databases">
        <authorList>
            <person name="Nowell W R."/>
        </authorList>
    </citation>
    <scope>NUCLEOTIDE SEQUENCE</scope>
</reference>
<accession>A0A814V1N3</accession>
<organism evidence="1 2">
    <name type="scientific">Rotaria sordida</name>
    <dbReference type="NCBI Taxonomy" id="392033"/>
    <lineage>
        <taxon>Eukaryota</taxon>
        <taxon>Metazoa</taxon>
        <taxon>Spiralia</taxon>
        <taxon>Gnathifera</taxon>
        <taxon>Rotifera</taxon>
        <taxon>Eurotatoria</taxon>
        <taxon>Bdelloidea</taxon>
        <taxon>Philodinida</taxon>
        <taxon>Philodinidae</taxon>
        <taxon>Rotaria</taxon>
    </lineage>
</organism>
<evidence type="ECO:0000313" key="1">
    <source>
        <dbReference type="EMBL" id="CAF1181819.1"/>
    </source>
</evidence>
<comment type="caution">
    <text evidence="1">The sequence shown here is derived from an EMBL/GenBank/DDBJ whole genome shotgun (WGS) entry which is preliminary data.</text>
</comment>